<gene>
    <name evidence="2" type="ORF">HZY91_02770</name>
</gene>
<dbReference type="Gene3D" id="1.10.1760.20">
    <property type="match status" value="1"/>
</dbReference>
<feature type="transmembrane region" description="Helical" evidence="1">
    <location>
        <begin position="6"/>
        <end position="24"/>
    </location>
</feature>
<dbReference type="Pfam" id="PF12822">
    <property type="entry name" value="ECF_trnsprt"/>
    <property type="match status" value="1"/>
</dbReference>
<evidence type="ECO:0000256" key="1">
    <source>
        <dbReference type="SAM" id="Phobius"/>
    </source>
</evidence>
<keyword evidence="3" id="KW-1185">Reference proteome</keyword>
<dbReference type="EMBL" id="JACBXQ010000001">
    <property type="protein sequence ID" value="MBG9985813.1"/>
    <property type="molecule type" value="Genomic_DNA"/>
</dbReference>
<proteinExistence type="predicted"/>
<protein>
    <submittedName>
        <fullName evidence="2">ECF transporter S component</fullName>
    </submittedName>
</protein>
<feature type="transmembrane region" description="Helical" evidence="1">
    <location>
        <begin position="100"/>
        <end position="123"/>
    </location>
</feature>
<feature type="transmembrane region" description="Helical" evidence="1">
    <location>
        <begin position="68"/>
        <end position="88"/>
    </location>
</feature>
<evidence type="ECO:0000313" key="3">
    <source>
        <dbReference type="Proteomes" id="UP000721415"/>
    </source>
</evidence>
<dbReference type="Proteomes" id="UP000721415">
    <property type="component" value="Unassembled WGS sequence"/>
</dbReference>
<keyword evidence="1" id="KW-0472">Membrane</keyword>
<feature type="transmembrane region" description="Helical" evidence="1">
    <location>
        <begin position="36"/>
        <end position="62"/>
    </location>
</feature>
<sequence>MQIRKLTLISLLIAMSVMGANIKILGSIALDSFPAFIGTALLGPVWGMALAFIGHMLSAYLAGFSYSYPVHLLIGIMMMVTMFAYGLIRKRRIHLEMKTMIFSNVLAYIFNVPVSLMTLIPFYGLAGVLPLVIPLTIATVANLLLTEFVFMSLPETYKKRVATL</sequence>
<keyword evidence="1" id="KW-0812">Transmembrane</keyword>
<evidence type="ECO:0000313" key="2">
    <source>
        <dbReference type="EMBL" id="MBG9985813.1"/>
    </source>
</evidence>
<reference evidence="2 3" key="1">
    <citation type="submission" date="2020-07" db="EMBL/GenBank/DDBJ databases">
        <title>Facklamia lactis sp. nov., isolated from raw milk.</title>
        <authorList>
            <person name="Doll E.V."/>
            <person name="Huptas C."/>
            <person name="Staib L."/>
            <person name="Wenning M."/>
            <person name="Scherer S."/>
        </authorList>
    </citation>
    <scope>NUCLEOTIDE SEQUENCE [LARGE SCALE GENOMIC DNA]</scope>
    <source>
        <strain evidence="2 3">DSM 111018</strain>
    </source>
</reference>
<name>A0ABS0LNT4_9LACT</name>
<feature type="transmembrane region" description="Helical" evidence="1">
    <location>
        <begin position="129"/>
        <end position="150"/>
    </location>
</feature>
<accession>A0ABS0LNT4</accession>
<dbReference type="InterPro" id="IPR024529">
    <property type="entry name" value="ECF_trnsprt_substrate-spec"/>
</dbReference>
<comment type="caution">
    <text evidence="2">The sequence shown here is derived from an EMBL/GenBank/DDBJ whole genome shotgun (WGS) entry which is preliminary data.</text>
</comment>
<organism evidence="2 3">
    <name type="scientific">Facklamia lactis</name>
    <dbReference type="NCBI Taxonomy" id="2749967"/>
    <lineage>
        <taxon>Bacteria</taxon>
        <taxon>Bacillati</taxon>
        <taxon>Bacillota</taxon>
        <taxon>Bacilli</taxon>
        <taxon>Lactobacillales</taxon>
        <taxon>Aerococcaceae</taxon>
        <taxon>Facklamia</taxon>
    </lineage>
</organism>
<keyword evidence="1" id="KW-1133">Transmembrane helix</keyword>